<evidence type="ECO:0000313" key="5">
    <source>
        <dbReference type="Proteomes" id="UP000077961"/>
    </source>
</evidence>
<dbReference type="AlphaFoldDB" id="A0A1A9MYN5"/>
<dbReference type="PANTHER" id="PTHR12526">
    <property type="entry name" value="GLYCOSYLTRANSFERASE"/>
    <property type="match status" value="1"/>
</dbReference>
<evidence type="ECO:0000259" key="1">
    <source>
        <dbReference type="Pfam" id="PF00534"/>
    </source>
</evidence>
<dbReference type="Proteomes" id="UP000078116">
    <property type="component" value="Unassembled WGS sequence"/>
</dbReference>
<dbReference type="Gene3D" id="3.40.50.2000">
    <property type="entry name" value="Glycogen Phosphorylase B"/>
    <property type="match status" value="2"/>
</dbReference>
<feature type="domain" description="Glycosyl transferase family 1" evidence="1">
    <location>
        <begin position="184"/>
        <end position="355"/>
    </location>
</feature>
<dbReference type="Proteomes" id="UP000077961">
    <property type="component" value="Unassembled WGS sequence"/>
</dbReference>
<dbReference type="Pfam" id="PF13477">
    <property type="entry name" value="Glyco_trans_4_2"/>
    <property type="match status" value="1"/>
</dbReference>
<dbReference type="PANTHER" id="PTHR12526:SF638">
    <property type="entry name" value="SPORE COAT PROTEIN SA"/>
    <property type="match status" value="1"/>
</dbReference>
<evidence type="ECO:0000313" key="6">
    <source>
        <dbReference type="Proteomes" id="UP000078116"/>
    </source>
</evidence>
<dbReference type="InterPro" id="IPR001296">
    <property type="entry name" value="Glyco_trans_1"/>
</dbReference>
<dbReference type="GO" id="GO:0016757">
    <property type="term" value="F:glycosyltransferase activity"/>
    <property type="evidence" value="ECO:0007669"/>
    <property type="project" value="InterPro"/>
</dbReference>
<dbReference type="OrthoDB" id="9775208at2"/>
<reference evidence="5 6" key="1">
    <citation type="submission" date="2016-04" db="EMBL/GenBank/DDBJ databases">
        <title>Reclassification of Paraburkholderia panaciterrae (Farh et al. 2015) Dobritsa &amp; Samadpour 2016 as a later homotypic synonym of Paraburkholderia ginsengiterrae (Farh et al. 2015) Dobritsa &amp; Samadpour 2016.</title>
        <authorList>
            <person name="Dobritsa A.P."/>
            <person name="Kutumbaka K."/>
            <person name="Samadpour M."/>
        </authorList>
    </citation>
    <scope>NUCLEOTIDE SEQUENCE [LARGE SCALE GENOMIC DNA]</scope>
    <source>
        <strain evidence="3 6">DCY85</strain>
        <strain evidence="4 5">DCY85-1</strain>
    </source>
</reference>
<keyword evidence="3" id="KW-0808">Transferase</keyword>
<dbReference type="CDD" id="cd03808">
    <property type="entry name" value="GT4_CapM-like"/>
    <property type="match status" value="1"/>
</dbReference>
<gene>
    <name evidence="4" type="ORF">A6V36_35765</name>
    <name evidence="3" type="ORF">A6V37_35280</name>
</gene>
<evidence type="ECO:0000313" key="4">
    <source>
        <dbReference type="EMBL" id="OAJ54722.1"/>
    </source>
</evidence>
<evidence type="ECO:0000259" key="2">
    <source>
        <dbReference type="Pfam" id="PF13477"/>
    </source>
</evidence>
<dbReference type="EMBL" id="LXJZ01000199">
    <property type="protein sequence ID" value="OAJ54722.1"/>
    <property type="molecule type" value="Genomic_DNA"/>
</dbReference>
<dbReference type="SUPFAM" id="SSF53756">
    <property type="entry name" value="UDP-Glycosyltransferase/glycogen phosphorylase"/>
    <property type="match status" value="1"/>
</dbReference>
<comment type="caution">
    <text evidence="3">The sequence shown here is derived from an EMBL/GenBank/DDBJ whole genome shotgun (WGS) entry which is preliminary data.</text>
</comment>
<dbReference type="InterPro" id="IPR028098">
    <property type="entry name" value="Glyco_trans_4-like_N"/>
</dbReference>
<organism evidence="3 6">
    <name type="scientific">Paraburkholderia ginsengiterrae</name>
    <dbReference type="NCBI Taxonomy" id="1462993"/>
    <lineage>
        <taxon>Bacteria</taxon>
        <taxon>Pseudomonadati</taxon>
        <taxon>Pseudomonadota</taxon>
        <taxon>Betaproteobacteria</taxon>
        <taxon>Burkholderiales</taxon>
        <taxon>Burkholderiaceae</taxon>
        <taxon>Paraburkholderia</taxon>
    </lineage>
</organism>
<proteinExistence type="predicted"/>
<accession>A0A1A9MYN5</accession>
<name>A0A1A9MYN5_9BURK</name>
<feature type="domain" description="Glycosyltransferase subfamily 4-like N-terminal" evidence="2">
    <location>
        <begin position="2"/>
        <end position="138"/>
    </location>
</feature>
<protein>
    <submittedName>
        <fullName evidence="3">Glycosyl transferase family 1</fullName>
    </submittedName>
</protein>
<dbReference type="EMBL" id="LXKA01000356">
    <property type="protein sequence ID" value="OAJ53695.1"/>
    <property type="molecule type" value="Genomic_DNA"/>
</dbReference>
<dbReference type="Pfam" id="PF00534">
    <property type="entry name" value="Glycos_transf_1"/>
    <property type="match status" value="1"/>
</dbReference>
<dbReference type="STRING" id="1462993.A6V36_35765"/>
<dbReference type="RefSeq" id="WP_064270710.1">
    <property type="nucleotide sequence ID" value="NZ_LXJZ01000199.1"/>
</dbReference>
<evidence type="ECO:0000313" key="3">
    <source>
        <dbReference type="EMBL" id="OAJ53695.1"/>
    </source>
</evidence>
<keyword evidence="5" id="KW-1185">Reference proteome</keyword>
<sequence length="395" mass="43956">MKVVLFANTEWYLYNFKLSLAHELRDRGCDVVLLSPPGEYAARLEQAGFVWREVPMHRRSINPFRELRVIMQLSKLLAAEKPDVVHNFTIKCAVYGSIASKLVGTRGIVNSIAGLGFVFTSRKLLARLLQPVVKGLFRVSLGGVRSTVIVQNPDDLAFFNSADWLKAREVCLIKGSGVSLTRFRDRDRQSVLDRSKPLRLVLAARLLWDKGVREFIDAAKYLKAESPNCRFILAGTPDGGNPNSVSDEQIQKWQSEGIVEWLGHVSDMPKLFDEVDVIVLPSYREGLPKSLIEAAACGLAIVTTDAPGCKEVVNDDGKNGLLVPVRDALALARAIQRLEEDRTLCMSLGEAARERVLLEFDERIVIDKTIAVYEQLTNVTFQRVAPEVQQAGIPS</sequence>